<dbReference type="RefSeq" id="WP_158368169.1">
    <property type="nucleotide sequence ID" value="NZ_JAOQJU010000002.1"/>
</dbReference>
<evidence type="ECO:0000256" key="2">
    <source>
        <dbReference type="SAM" id="SignalP"/>
    </source>
</evidence>
<reference evidence="4 5" key="1">
    <citation type="journal article" date="2021" name="ISME Commun">
        <title>Automated analysis of genomic sequences facilitates high-throughput and comprehensive description of bacteria.</title>
        <authorList>
            <person name="Hitch T.C.A."/>
        </authorList>
    </citation>
    <scope>NUCLEOTIDE SEQUENCE [LARGE SCALE GENOMIC DNA]</scope>
    <source>
        <strain evidence="4 5">Sanger_03</strain>
    </source>
</reference>
<feature type="chain" id="PRO_5047175776" evidence="2">
    <location>
        <begin position="20"/>
        <end position="210"/>
    </location>
</feature>
<feature type="compositionally biased region" description="Polar residues" evidence="1">
    <location>
        <begin position="26"/>
        <end position="55"/>
    </location>
</feature>
<evidence type="ECO:0000313" key="4">
    <source>
        <dbReference type="EMBL" id="MCU6685614.1"/>
    </source>
</evidence>
<dbReference type="Proteomes" id="UP001652431">
    <property type="component" value="Unassembled WGS sequence"/>
</dbReference>
<dbReference type="Pfam" id="PF03413">
    <property type="entry name" value="PepSY"/>
    <property type="match status" value="2"/>
</dbReference>
<dbReference type="Gene3D" id="3.10.450.40">
    <property type="match status" value="2"/>
</dbReference>
<keyword evidence="2" id="KW-0732">Signal</keyword>
<feature type="domain" description="PepSY" evidence="3">
    <location>
        <begin position="144"/>
        <end position="203"/>
    </location>
</feature>
<evidence type="ECO:0000259" key="3">
    <source>
        <dbReference type="Pfam" id="PF03413"/>
    </source>
</evidence>
<organism evidence="4 5">
    <name type="scientific">Dorea acetigenes</name>
    <dbReference type="NCBI Taxonomy" id="2981787"/>
    <lineage>
        <taxon>Bacteria</taxon>
        <taxon>Bacillati</taxon>
        <taxon>Bacillota</taxon>
        <taxon>Clostridia</taxon>
        <taxon>Lachnospirales</taxon>
        <taxon>Lachnospiraceae</taxon>
        <taxon>Dorea</taxon>
    </lineage>
</organism>
<accession>A0ABT2RJM9</accession>
<evidence type="ECO:0000256" key="1">
    <source>
        <dbReference type="SAM" id="MobiDB-lite"/>
    </source>
</evidence>
<sequence length="210" mass="23103">MNKKILLFISILGISVITAGCNANKGNSGIQPQQNTASQTKSSDGTTTENISSDAALSEEEAKTIALEDAGVSENDVSHIRVKLEKDDGILEYEVEFYAGSQEYDYSILASTGEIVSKDMEIENDFYTENTQAENNSQNSSAAVSEEEAKKTALAKVNGATEQNIRIHADWDDGRQIYEGSIYHGDREYEFEIDASTGEIISWEEESIYD</sequence>
<dbReference type="PROSITE" id="PS51257">
    <property type="entry name" value="PROKAR_LIPOPROTEIN"/>
    <property type="match status" value="1"/>
</dbReference>
<evidence type="ECO:0000313" key="5">
    <source>
        <dbReference type="Proteomes" id="UP001652431"/>
    </source>
</evidence>
<dbReference type="EMBL" id="JAOQJU010000002">
    <property type="protein sequence ID" value="MCU6685614.1"/>
    <property type="molecule type" value="Genomic_DNA"/>
</dbReference>
<feature type="region of interest" description="Disordered" evidence="1">
    <location>
        <begin position="26"/>
        <end position="59"/>
    </location>
</feature>
<dbReference type="InterPro" id="IPR025711">
    <property type="entry name" value="PepSY"/>
</dbReference>
<comment type="caution">
    <text evidence="4">The sequence shown here is derived from an EMBL/GenBank/DDBJ whole genome shotgun (WGS) entry which is preliminary data.</text>
</comment>
<proteinExistence type="predicted"/>
<feature type="signal peptide" evidence="2">
    <location>
        <begin position="1"/>
        <end position="19"/>
    </location>
</feature>
<keyword evidence="5" id="KW-1185">Reference proteome</keyword>
<protein>
    <submittedName>
        <fullName evidence="4">PepSY domain-containing protein</fullName>
    </submittedName>
</protein>
<feature type="domain" description="PepSY" evidence="3">
    <location>
        <begin position="56"/>
        <end position="117"/>
    </location>
</feature>
<name>A0ABT2RJM9_9FIRM</name>
<gene>
    <name evidence="4" type="ORF">OCV99_03415</name>
</gene>